<name>A0A1N5UL08_9ARCH</name>
<dbReference type="Proteomes" id="UP000195607">
    <property type="component" value="Chromosome I"/>
</dbReference>
<protein>
    <submittedName>
        <fullName evidence="2">Uncharacterized protein</fullName>
    </submittedName>
</protein>
<dbReference type="Proteomes" id="UP000187822">
    <property type="component" value="Chromosome I"/>
</dbReference>
<proteinExistence type="predicted"/>
<reference evidence="4" key="2">
    <citation type="submission" date="2016-06" db="EMBL/GenBank/DDBJ databases">
        <authorList>
            <person name="Toshchakov V.S."/>
        </authorList>
    </citation>
    <scope>NUCLEOTIDE SEQUENCE [LARGE SCALE GENOMIC DNA]</scope>
    <source>
        <strain>PM4 (JCM 30641</strain>
        <strain evidence="4">\VKM B-2940)</strain>
    </source>
</reference>
<gene>
    <name evidence="3" type="ORF">CPM_1040</name>
    <name evidence="2" type="ORF">CSP5_1024</name>
</gene>
<sequence length="47" mass="5520">MVYLFENEKIMQQAEFKRITTVSYSNEQDETSSGYQSGGTESLSRWY</sequence>
<evidence type="ECO:0000313" key="3">
    <source>
        <dbReference type="EMBL" id="SJK84859.1"/>
    </source>
</evidence>
<dbReference type="RefSeq" id="WP_171970446.1">
    <property type="nucleotide sequence ID" value="NZ_LT719092.1"/>
</dbReference>
<dbReference type="STRING" id="1673428.CPM_1040"/>
<keyword evidence="4" id="KW-1185">Reference proteome</keyword>
<dbReference type="KEGG" id="cdiv:CPM_1040"/>
<evidence type="ECO:0000256" key="1">
    <source>
        <dbReference type="SAM" id="MobiDB-lite"/>
    </source>
</evidence>
<reference evidence="3" key="3">
    <citation type="submission" date="2016-06" db="EMBL/GenBank/DDBJ databases">
        <authorList>
            <person name="Olsen C.W."/>
            <person name="Carey S."/>
            <person name="Hinshaw L."/>
            <person name="Karasin A.I."/>
        </authorList>
    </citation>
    <scope>NUCLEOTIDE SEQUENCE [LARGE SCALE GENOMIC DNA]</scope>
    <source>
        <strain evidence="3">PM4</strain>
    </source>
</reference>
<evidence type="ECO:0000313" key="4">
    <source>
        <dbReference type="Proteomes" id="UP000187822"/>
    </source>
</evidence>
<dbReference type="AlphaFoldDB" id="A0A1N5UL08"/>
<organism evidence="2 5">
    <name type="scientific">Cuniculiplasma divulgatum</name>
    <dbReference type="NCBI Taxonomy" id="1673428"/>
    <lineage>
        <taxon>Archaea</taxon>
        <taxon>Methanobacteriati</taxon>
        <taxon>Thermoplasmatota</taxon>
        <taxon>Thermoplasmata</taxon>
        <taxon>Thermoplasmatales</taxon>
        <taxon>Cuniculiplasmataceae</taxon>
        <taxon>Cuniculiplasma</taxon>
    </lineage>
</organism>
<evidence type="ECO:0000313" key="2">
    <source>
        <dbReference type="EMBL" id="SIM61454.1"/>
    </source>
</evidence>
<reference evidence="2 5" key="1">
    <citation type="submission" date="2016-04" db="EMBL/GenBank/DDBJ databases">
        <authorList>
            <person name="Evans L.H."/>
            <person name="Alamgir A."/>
            <person name="Owens N."/>
            <person name="Weber N.D."/>
            <person name="Virtaneva K."/>
            <person name="Barbian K."/>
            <person name="Babar A."/>
            <person name="Rosenke K."/>
        </authorList>
    </citation>
    <scope>NUCLEOTIDE SEQUENCE [LARGE SCALE GENOMIC DNA]</scope>
    <source>
        <strain evidence="2">S5</strain>
        <strain evidence="5">S5(T) (JCM 30642 \VKM B-2941)</strain>
    </source>
</reference>
<evidence type="ECO:0000313" key="5">
    <source>
        <dbReference type="Proteomes" id="UP000195607"/>
    </source>
</evidence>
<dbReference type="EMBL" id="LT719092">
    <property type="protein sequence ID" value="SJK84859.1"/>
    <property type="molecule type" value="Genomic_DNA"/>
</dbReference>
<feature type="region of interest" description="Disordered" evidence="1">
    <location>
        <begin position="23"/>
        <end position="47"/>
    </location>
</feature>
<dbReference type="GeneID" id="55575102"/>
<accession>A0A1N5UL08</accession>
<dbReference type="EMBL" id="LT671858">
    <property type="protein sequence ID" value="SIM61454.1"/>
    <property type="molecule type" value="Genomic_DNA"/>
</dbReference>